<dbReference type="InterPro" id="IPR026050">
    <property type="entry name" value="C1GALT1/C1GALT1_chp1"/>
</dbReference>
<keyword evidence="5" id="KW-0328">Glycosyltransferase</keyword>
<evidence type="ECO:0000256" key="2">
    <source>
        <dbReference type="ARBA" id="ARBA00004922"/>
    </source>
</evidence>
<evidence type="ECO:0000256" key="3">
    <source>
        <dbReference type="ARBA" id="ARBA00006462"/>
    </source>
</evidence>
<evidence type="ECO:0000256" key="5">
    <source>
        <dbReference type="ARBA" id="ARBA00022676"/>
    </source>
</evidence>
<dbReference type="Pfam" id="PF02434">
    <property type="entry name" value="Fringe"/>
    <property type="match status" value="1"/>
</dbReference>
<dbReference type="InterPro" id="IPR003378">
    <property type="entry name" value="Fringe-like_glycosylTrfase"/>
</dbReference>
<feature type="compositionally biased region" description="Polar residues" evidence="12">
    <location>
        <begin position="421"/>
        <end position="437"/>
    </location>
</feature>
<dbReference type="EC" id="2.4.1.122" evidence="4"/>
<evidence type="ECO:0000313" key="15">
    <source>
        <dbReference type="EMBL" id="TQB67992.1"/>
    </source>
</evidence>
<evidence type="ECO:0000256" key="8">
    <source>
        <dbReference type="ARBA" id="ARBA00022741"/>
    </source>
</evidence>
<dbReference type="EMBL" id="VIFY01000269">
    <property type="protein sequence ID" value="TQB67992.1"/>
    <property type="molecule type" value="Genomic_DNA"/>
</dbReference>
<dbReference type="PANTHER" id="PTHR23033:SF47">
    <property type="entry name" value="APPLE DOMAIN-CONTAINING PROTEIN-RELATED"/>
    <property type="match status" value="1"/>
</dbReference>
<evidence type="ECO:0000256" key="9">
    <source>
        <dbReference type="ARBA" id="ARBA00022968"/>
    </source>
</evidence>
<comment type="similarity">
    <text evidence="3">Belongs to the glycosyltransferase 31 family. Beta3-Gal-T subfamily.</text>
</comment>
<evidence type="ECO:0000256" key="6">
    <source>
        <dbReference type="ARBA" id="ARBA00022679"/>
    </source>
</evidence>
<evidence type="ECO:0000256" key="11">
    <source>
        <dbReference type="ARBA" id="ARBA00023136"/>
    </source>
</evidence>
<evidence type="ECO:0000256" key="10">
    <source>
        <dbReference type="ARBA" id="ARBA00022989"/>
    </source>
</evidence>
<evidence type="ECO:0000256" key="1">
    <source>
        <dbReference type="ARBA" id="ARBA00004606"/>
    </source>
</evidence>
<dbReference type="Gene3D" id="3.90.550.50">
    <property type="match status" value="1"/>
</dbReference>
<dbReference type="STRING" id="5098.A0A507QLC8"/>
<dbReference type="GO" id="GO:0016263">
    <property type="term" value="F:glycoprotein-N-acetylgalactosamine 3-beta-galactosyltransferase activity"/>
    <property type="evidence" value="ECO:0007669"/>
    <property type="project" value="UniProtKB-EC"/>
</dbReference>
<evidence type="ECO:0000313" key="16">
    <source>
        <dbReference type="Proteomes" id="UP000319663"/>
    </source>
</evidence>
<dbReference type="GO" id="GO:0016020">
    <property type="term" value="C:membrane"/>
    <property type="evidence" value="ECO:0007669"/>
    <property type="project" value="UniProtKB-SubCell"/>
</dbReference>
<dbReference type="Proteomes" id="UP000319663">
    <property type="component" value="Unassembled WGS sequence"/>
</dbReference>
<keyword evidence="8" id="KW-0547">Nucleotide-binding</keyword>
<keyword evidence="6" id="KW-0808">Transferase</keyword>
<organism evidence="15 16">
    <name type="scientific">Monascus purpureus</name>
    <name type="common">Red mold</name>
    <name type="synonym">Monascus anka</name>
    <dbReference type="NCBI Taxonomy" id="5098"/>
    <lineage>
        <taxon>Eukaryota</taxon>
        <taxon>Fungi</taxon>
        <taxon>Dikarya</taxon>
        <taxon>Ascomycota</taxon>
        <taxon>Pezizomycotina</taxon>
        <taxon>Eurotiomycetes</taxon>
        <taxon>Eurotiomycetidae</taxon>
        <taxon>Eurotiales</taxon>
        <taxon>Aspergillaceae</taxon>
        <taxon>Monascus</taxon>
    </lineage>
</organism>
<feature type="non-terminal residue" evidence="15">
    <location>
        <position position="437"/>
    </location>
</feature>
<keyword evidence="11 13" id="KW-0472">Membrane</keyword>
<evidence type="ECO:0000256" key="7">
    <source>
        <dbReference type="ARBA" id="ARBA00022692"/>
    </source>
</evidence>
<proteinExistence type="inferred from homology"/>
<name>A0A507QLC8_MONPU</name>
<keyword evidence="9" id="KW-0735">Signal-anchor</keyword>
<reference evidence="15 16" key="1">
    <citation type="submission" date="2019-06" db="EMBL/GenBank/DDBJ databases">
        <title>Wine fermentation using esterase from Monascus purpureus.</title>
        <authorList>
            <person name="Geng C."/>
            <person name="Zhang Y."/>
        </authorList>
    </citation>
    <scope>NUCLEOTIDE SEQUENCE [LARGE SCALE GENOMIC DNA]</scope>
    <source>
        <strain evidence="15">HQ1</strain>
    </source>
</reference>
<evidence type="ECO:0000256" key="4">
    <source>
        <dbReference type="ARBA" id="ARBA00012557"/>
    </source>
</evidence>
<sequence>MRKAFHKDNHRVPLGIMLLTVFVFLFHFRFRQPGPLDETKFVPEKLAVEDDNVDAPVDYGVHHAVVSSAGVSSAGVSSAGVSSAGVSSAAPPAVPSSVPTVPVEEQEESLTTDDVVLMLKTGATVLWKRLPIHLATSLSRDRIDPKNVLIYSDYPERIGSWEIIDVLANASESARQSDTFQAYLQLEDYESRQNYAEISNMPGDAAGPPGGWKLDKHKFLPIIQHAGRNRPRAKWYIFMEDDSYIFLCNLVHHLGRFNYTDPWYLGSLAWIHGDYFAHGGSGFALSRAAWEQSFGRDPDIVERFESFTREHGCGDHILGHVLREYGVEFGETHGDSRFTYGFNPEPHWSTWYERANWCKPVYSWHHTHSKDVARLYHLERSWDTQRGPLRYRDIFHELVAPFLRPRAEWWDNGSSKHEVRSNNAAGVQPPSSVDSPE</sequence>
<comment type="subcellular location">
    <subcellularLocation>
        <location evidence="1">Membrane</location>
        <topology evidence="1">Single-pass type II membrane protein</topology>
    </subcellularLocation>
</comment>
<keyword evidence="7 13" id="KW-0812">Transmembrane</keyword>
<dbReference type="PANTHER" id="PTHR23033">
    <property type="entry name" value="BETA1,3-GALACTOSYLTRANSFERASE"/>
    <property type="match status" value="1"/>
</dbReference>
<comment type="pathway">
    <text evidence="2">Protein modification; protein glycosylation.</text>
</comment>
<evidence type="ECO:0000256" key="12">
    <source>
        <dbReference type="SAM" id="MobiDB-lite"/>
    </source>
</evidence>
<accession>A0A507QLC8</accession>
<keyword evidence="10 13" id="KW-1133">Transmembrane helix</keyword>
<feature type="domain" description="Fringe-like glycosyltransferase" evidence="14">
    <location>
        <begin position="232"/>
        <end position="291"/>
    </location>
</feature>
<evidence type="ECO:0000256" key="13">
    <source>
        <dbReference type="SAM" id="Phobius"/>
    </source>
</evidence>
<feature type="region of interest" description="Disordered" evidence="12">
    <location>
        <begin position="414"/>
        <end position="437"/>
    </location>
</feature>
<protein>
    <recommendedName>
        <fullName evidence="4">N-acetylgalactosaminide beta-1,3-galactosyltransferase</fullName>
        <ecNumber evidence="4">2.4.1.122</ecNumber>
    </recommendedName>
</protein>
<dbReference type="GO" id="GO:0000166">
    <property type="term" value="F:nucleotide binding"/>
    <property type="evidence" value="ECO:0007669"/>
    <property type="project" value="UniProtKB-KW"/>
</dbReference>
<evidence type="ECO:0000259" key="14">
    <source>
        <dbReference type="Pfam" id="PF02434"/>
    </source>
</evidence>
<gene>
    <name evidence="15" type="ORF">MPDQ_004207</name>
</gene>
<keyword evidence="16" id="KW-1185">Reference proteome</keyword>
<dbReference type="AlphaFoldDB" id="A0A507QLC8"/>
<comment type="caution">
    <text evidence="15">The sequence shown here is derived from an EMBL/GenBank/DDBJ whole genome shotgun (WGS) entry which is preliminary data.</text>
</comment>
<feature type="transmembrane region" description="Helical" evidence="13">
    <location>
        <begin position="12"/>
        <end position="30"/>
    </location>
</feature>